<dbReference type="GO" id="GO:0005248">
    <property type="term" value="F:voltage-gated sodium channel activity"/>
    <property type="evidence" value="ECO:0007669"/>
    <property type="project" value="TreeGrafter"/>
</dbReference>
<evidence type="ECO:0000256" key="2">
    <source>
        <dbReference type="ARBA" id="ARBA00022692"/>
    </source>
</evidence>
<dbReference type="Pfam" id="PF00520">
    <property type="entry name" value="Ion_trans"/>
    <property type="match status" value="1"/>
</dbReference>
<name>A0A818T7W5_9BILA</name>
<evidence type="ECO:0000313" key="7">
    <source>
        <dbReference type="EMBL" id="CAF3681094.1"/>
    </source>
</evidence>
<organism evidence="7 8">
    <name type="scientific">Adineta steineri</name>
    <dbReference type="NCBI Taxonomy" id="433720"/>
    <lineage>
        <taxon>Eukaryota</taxon>
        <taxon>Metazoa</taxon>
        <taxon>Spiralia</taxon>
        <taxon>Gnathifera</taxon>
        <taxon>Rotifera</taxon>
        <taxon>Eurotatoria</taxon>
        <taxon>Bdelloidea</taxon>
        <taxon>Adinetida</taxon>
        <taxon>Adinetidae</taxon>
        <taxon>Adineta</taxon>
    </lineage>
</organism>
<evidence type="ECO:0000256" key="1">
    <source>
        <dbReference type="ARBA" id="ARBA00004141"/>
    </source>
</evidence>
<comment type="caution">
    <text evidence="7">The sequence shown here is derived from an EMBL/GenBank/DDBJ whole genome shotgun (WGS) entry which is preliminary data.</text>
</comment>
<accession>A0A818T7W5</accession>
<dbReference type="InterPro" id="IPR043203">
    <property type="entry name" value="VGCC_Ca_Na"/>
</dbReference>
<dbReference type="EMBL" id="CAJOBB010000445">
    <property type="protein sequence ID" value="CAF3681094.1"/>
    <property type="molecule type" value="Genomic_DNA"/>
</dbReference>
<sequence length="156" mass="17823">MLSIITNCIFMTLKNVPKTVDYVAFFVNLEKVAVLRALKTVAVRPDLKTILYSLIQSFMSLRDVAILPAFILSIFALIGIQLYMGVLRQKCVPTYESFINNSNIGFNISYNFYLKQMNNENELYLLCGNPSRSTKCPNGYVCWKDRVPILDIQGEF</sequence>
<evidence type="ECO:0000313" key="8">
    <source>
        <dbReference type="Proteomes" id="UP000663868"/>
    </source>
</evidence>
<protein>
    <recommendedName>
        <fullName evidence="6">Ion transport domain-containing protein</fullName>
    </recommendedName>
</protein>
<dbReference type="GO" id="GO:0019228">
    <property type="term" value="P:neuronal action potential"/>
    <property type="evidence" value="ECO:0007669"/>
    <property type="project" value="TreeGrafter"/>
</dbReference>
<dbReference type="Proteomes" id="UP000663868">
    <property type="component" value="Unassembled WGS sequence"/>
</dbReference>
<dbReference type="AlphaFoldDB" id="A0A818T7W5"/>
<evidence type="ECO:0000256" key="5">
    <source>
        <dbReference type="SAM" id="Phobius"/>
    </source>
</evidence>
<proteinExistence type="predicted"/>
<feature type="domain" description="Ion transport" evidence="6">
    <location>
        <begin position="3"/>
        <end position="101"/>
    </location>
</feature>
<dbReference type="GO" id="GO:0086010">
    <property type="term" value="P:membrane depolarization during action potential"/>
    <property type="evidence" value="ECO:0007669"/>
    <property type="project" value="TreeGrafter"/>
</dbReference>
<evidence type="ECO:0000256" key="3">
    <source>
        <dbReference type="ARBA" id="ARBA00022989"/>
    </source>
</evidence>
<keyword evidence="4 5" id="KW-0472">Membrane</keyword>
<keyword evidence="2 5" id="KW-0812">Transmembrane</keyword>
<dbReference type="InterPro" id="IPR005821">
    <property type="entry name" value="Ion_trans_dom"/>
</dbReference>
<dbReference type="Gene3D" id="1.10.287.70">
    <property type="match status" value="1"/>
</dbReference>
<feature type="transmembrane region" description="Helical" evidence="5">
    <location>
        <begin position="64"/>
        <end position="84"/>
    </location>
</feature>
<reference evidence="7" key="1">
    <citation type="submission" date="2021-02" db="EMBL/GenBank/DDBJ databases">
        <authorList>
            <person name="Nowell W R."/>
        </authorList>
    </citation>
    <scope>NUCLEOTIDE SEQUENCE</scope>
</reference>
<evidence type="ECO:0000256" key="4">
    <source>
        <dbReference type="ARBA" id="ARBA00023136"/>
    </source>
</evidence>
<keyword evidence="3 5" id="KW-1133">Transmembrane helix</keyword>
<gene>
    <name evidence="7" type="ORF">KXQ929_LOCUS9679</name>
</gene>
<dbReference type="PANTHER" id="PTHR10037:SF288">
    <property type="entry name" value="SODIUM CHANNEL PROTEIN PARA"/>
    <property type="match status" value="1"/>
</dbReference>
<dbReference type="GO" id="GO:0001518">
    <property type="term" value="C:voltage-gated sodium channel complex"/>
    <property type="evidence" value="ECO:0007669"/>
    <property type="project" value="TreeGrafter"/>
</dbReference>
<dbReference type="PANTHER" id="PTHR10037">
    <property type="entry name" value="VOLTAGE-GATED CATION CHANNEL CALCIUM AND SODIUM"/>
    <property type="match status" value="1"/>
</dbReference>
<comment type="subcellular location">
    <subcellularLocation>
        <location evidence="1">Membrane</location>
        <topology evidence="1">Multi-pass membrane protein</topology>
    </subcellularLocation>
</comment>
<evidence type="ECO:0000259" key="6">
    <source>
        <dbReference type="Pfam" id="PF00520"/>
    </source>
</evidence>